<protein>
    <submittedName>
        <fullName evidence="2">Uncharacterized protein</fullName>
    </submittedName>
</protein>
<proteinExistence type="predicted"/>
<organism evidence="2 3">
    <name type="scientific">Nematocida parisii (strain ERTm3)</name>
    <name type="common">Nematode killer fungus</name>
    <dbReference type="NCBI Taxonomy" id="935791"/>
    <lineage>
        <taxon>Eukaryota</taxon>
        <taxon>Fungi</taxon>
        <taxon>Fungi incertae sedis</taxon>
        <taxon>Microsporidia</taxon>
        <taxon>Nematocida</taxon>
    </lineage>
</organism>
<evidence type="ECO:0000313" key="2">
    <source>
        <dbReference type="EMBL" id="EIJ87242.1"/>
    </source>
</evidence>
<gene>
    <name evidence="2" type="ORF">NEQG_02577</name>
</gene>
<feature type="region of interest" description="Disordered" evidence="1">
    <location>
        <begin position="1"/>
        <end position="64"/>
    </location>
</feature>
<accession>I3EDE5</accession>
<dbReference type="InParanoid" id="I3EDE5"/>
<feature type="compositionally biased region" description="Basic and acidic residues" evidence="1">
    <location>
        <begin position="19"/>
        <end position="56"/>
    </location>
</feature>
<dbReference type="VEuPathDB" id="MicrosporidiaDB:NEQG_02577"/>
<feature type="compositionally biased region" description="Low complexity" evidence="1">
    <location>
        <begin position="113"/>
        <end position="133"/>
    </location>
</feature>
<dbReference type="AlphaFoldDB" id="I3EDE5"/>
<feature type="region of interest" description="Disordered" evidence="1">
    <location>
        <begin position="80"/>
        <end position="157"/>
    </location>
</feature>
<evidence type="ECO:0000256" key="1">
    <source>
        <dbReference type="SAM" id="MobiDB-lite"/>
    </source>
</evidence>
<dbReference type="EMBL" id="GL870884">
    <property type="protein sequence ID" value="EIJ87242.1"/>
    <property type="molecule type" value="Genomic_DNA"/>
</dbReference>
<dbReference type="OrthoDB" id="2196007at2759"/>
<sequence length="157" mass="17492">MENQRKNTESKSNNTENESINKSESKSNKTENESINKSENQHEDLSKHEKEMHEKAQSQVESATTKVTNFFQVLTAKIKGGAEGARSGFYKSMNKEEAQELQNTDKSSDKFESTNTKSKSESSSTKNNSQSTEKSSDKSESSSNKNSSESSSNKNRS</sequence>
<keyword evidence="3" id="KW-1185">Reference proteome</keyword>
<name>I3EDE5_NEMP3</name>
<evidence type="ECO:0000313" key="3">
    <source>
        <dbReference type="Proteomes" id="UP000002872"/>
    </source>
</evidence>
<dbReference type="Proteomes" id="UP000002872">
    <property type="component" value="Unassembled WGS sequence"/>
</dbReference>
<dbReference type="HOGENOM" id="CLU_1678391_0_0_1"/>
<reference evidence="2" key="1">
    <citation type="submission" date="2011-01" db="EMBL/GenBank/DDBJ databases">
        <title>The Genome Sequence of Nematocida parisii strain ERTm3.</title>
        <authorList>
            <consortium name="The Broad Institute Genome Sequencing Platform"/>
            <consortium name="The Broad Institute Genome Sequencing Center for Infectious Disease"/>
            <person name="Cuomo C."/>
            <person name="Troemel E."/>
            <person name="Young S.K."/>
            <person name="Zeng Q."/>
            <person name="Gargeya S."/>
            <person name="Fitzgerald M."/>
            <person name="Haas B."/>
            <person name="Abouelleil A."/>
            <person name="Alvarado L."/>
            <person name="Arachchi H.M."/>
            <person name="Berlin A."/>
            <person name="Chapman S.B."/>
            <person name="Gearin G."/>
            <person name="Goldberg J."/>
            <person name="Griggs A."/>
            <person name="Gujja S."/>
            <person name="Hansen M."/>
            <person name="Heiman D."/>
            <person name="Howarth C."/>
            <person name="Larimer J."/>
            <person name="Lui A."/>
            <person name="MacDonald P.J.P."/>
            <person name="McCowen C."/>
            <person name="Montmayeur A."/>
            <person name="Murphy C."/>
            <person name="Neiman D."/>
            <person name="Pearson M."/>
            <person name="Priest M."/>
            <person name="Roberts A."/>
            <person name="Saif S."/>
            <person name="Shea T."/>
            <person name="Sisk P."/>
            <person name="Stolte C."/>
            <person name="Sykes S."/>
            <person name="Wortman J."/>
            <person name="Nusbaum C."/>
            <person name="Birren B."/>
        </authorList>
    </citation>
    <scope>NUCLEOTIDE SEQUENCE</scope>
    <source>
        <strain evidence="2">ERTm3</strain>
    </source>
</reference>
<feature type="compositionally biased region" description="Low complexity" evidence="1">
    <location>
        <begin position="141"/>
        <end position="157"/>
    </location>
</feature>